<proteinExistence type="predicted"/>
<dbReference type="AlphaFoldDB" id="A0A0M5MJR7"/>
<organism evidence="1 2">
    <name type="scientific">Psychrobacter urativorans</name>
    <dbReference type="NCBI Taxonomy" id="45610"/>
    <lineage>
        <taxon>Bacteria</taxon>
        <taxon>Pseudomonadati</taxon>
        <taxon>Pseudomonadota</taxon>
        <taxon>Gammaproteobacteria</taxon>
        <taxon>Moraxellales</taxon>
        <taxon>Moraxellaceae</taxon>
        <taxon>Psychrobacter</taxon>
    </lineage>
</organism>
<keyword evidence="2" id="KW-1185">Reference proteome</keyword>
<protein>
    <submittedName>
        <fullName evidence="1">Uncharacterized protein</fullName>
    </submittedName>
</protein>
<evidence type="ECO:0000313" key="1">
    <source>
        <dbReference type="EMBL" id="ALF60168.1"/>
    </source>
</evidence>
<sequence length="111" mass="12775">MGIIKIIQSSIDHELEKKYTSIRQTAARLKKAARPCVCGGIAPPIKTKIYTYRCIRCDKRFTNVSDDSGRRNLNDFLNASFKEFNHLLDMDYYDEAIELLKQRANVSDSIN</sequence>
<name>A0A0M5MJR7_9GAMM</name>
<dbReference type="Proteomes" id="UP000059847">
    <property type="component" value="Chromosome"/>
</dbReference>
<accession>A0A0M5MJR7</accession>
<gene>
    <name evidence="1" type="ORF">AOC03_09070</name>
</gene>
<dbReference type="STRING" id="45610.AOC03_09070"/>
<dbReference type="RefSeq" id="WP_062535280.1">
    <property type="nucleotide sequence ID" value="NZ_CP012678.1"/>
</dbReference>
<dbReference type="KEGG" id="pur:AOC03_09070"/>
<reference evidence="1 2" key="1">
    <citation type="submission" date="2015-09" db="EMBL/GenBank/DDBJ databases">
        <title>Complete genome of Psychrobacter urativorans R10.10B.</title>
        <authorList>
            <person name="See-Too W.S."/>
            <person name="Chan K.G."/>
        </authorList>
    </citation>
    <scope>NUCLEOTIDE SEQUENCE [LARGE SCALE GENOMIC DNA]</scope>
    <source>
        <strain evidence="1 2">R10.10B</strain>
    </source>
</reference>
<dbReference type="EMBL" id="CP012678">
    <property type="protein sequence ID" value="ALF60168.1"/>
    <property type="molecule type" value="Genomic_DNA"/>
</dbReference>
<dbReference type="OrthoDB" id="9896566at2"/>
<evidence type="ECO:0000313" key="2">
    <source>
        <dbReference type="Proteomes" id="UP000059847"/>
    </source>
</evidence>